<gene>
    <name evidence="3" type="ORF">PLOB_00001233</name>
</gene>
<dbReference type="PANTHER" id="PTHR11571:SF150">
    <property type="entry name" value="GLUTATHIONE S-TRANSFERASE"/>
    <property type="match status" value="1"/>
</dbReference>
<reference evidence="3 4" key="1">
    <citation type="submission" date="2022-05" db="EMBL/GenBank/DDBJ databases">
        <authorList>
            <consortium name="Genoscope - CEA"/>
            <person name="William W."/>
        </authorList>
    </citation>
    <scope>NUCLEOTIDE SEQUENCE [LARGE SCALE GENOMIC DNA]</scope>
</reference>
<sequence>MSGYKLFYFPGRAVGEKCRLAFAAAKIDYEDIRVPVEEWAKEKASGRPPLGQMPFIVTPEGRTLAQSGTIMKYICKKGGLCPADSFDEATADMISDGVTDLFQPLSNMYHEKDETKKEEIRKEFYGTTLPARLEKFEALLKNRDEGKGFFLGEKLSYADITFFDFFNSFHSKGKEDVPGELEKFPLLVEHYKRVLNVPEINEWVKNRPLFYFPSRAGGEKCRLAFAAAKIDYEDIRVPVEEWPKEKASGRPPLGQMPFIVTPEGKTLAQSGAIMKYICKKGGLCPADSFDEATADMISDGVTDLFQPLSNMYHEKDETKKEEIRKEFYGTTLPARLEKFEALLKNRDEGKGFFLGEKLSYADITFFDFFNNFLSKGKEDVPEELEKFPLLVEHYKRVLNVPEINEWVKKRPVSEF</sequence>
<dbReference type="CDD" id="cd03039">
    <property type="entry name" value="GST_N_Sigma_like"/>
    <property type="match status" value="2"/>
</dbReference>
<dbReference type="SUPFAM" id="SSF52833">
    <property type="entry name" value="Thioredoxin-like"/>
    <property type="match status" value="2"/>
</dbReference>
<dbReference type="Gene3D" id="3.40.30.10">
    <property type="entry name" value="Glutaredoxin"/>
    <property type="match status" value="2"/>
</dbReference>
<dbReference type="SFLD" id="SFLDG01205">
    <property type="entry name" value="AMPS.1"/>
    <property type="match status" value="2"/>
</dbReference>
<dbReference type="InterPro" id="IPR004046">
    <property type="entry name" value="GST_C"/>
</dbReference>
<dbReference type="InterPro" id="IPR010987">
    <property type="entry name" value="Glutathione-S-Trfase_C-like"/>
</dbReference>
<dbReference type="CDD" id="cd03192">
    <property type="entry name" value="GST_C_Sigma_like"/>
    <property type="match status" value="2"/>
</dbReference>
<dbReference type="PANTHER" id="PTHR11571">
    <property type="entry name" value="GLUTATHIONE S-TRANSFERASE"/>
    <property type="match status" value="1"/>
</dbReference>
<dbReference type="SUPFAM" id="SSF47616">
    <property type="entry name" value="GST C-terminal domain-like"/>
    <property type="match status" value="2"/>
</dbReference>
<evidence type="ECO:0000313" key="3">
    <source>
        <dbReference type="EMBL" id="CAH3155189.1"/>
    </source>
</evidence>
<feature type="domain" description="GST C-terminal" evidence="2">
    <location>
        <begin position="84"/>
        <end position="212"/>
    </location>
</feature>
<dbReference type="SFLD" id="SFLDS00019">
    <property type="entry name" value="Glutathione_Transferase_(cytos"/>
    <property type="match status" value="2"/>
</dbReference>
<dbReference type="InterPro" id="IPR036282">
    <property type="entry name" value="Glutathione-S-Trfase_C_sf"/>
</dbReference>
<feature type="domain" description="GST N-terminal" evidence="1">
    <location>
        <begin position="205"/>
        <end position="285"/>
    </location>
</feature>
<dbReference type="Gene3D" id="1.20.1050.10">
    <property type="match status" value="2"/>
</dbReference>
<name>A0ABN8Q1Q7_9CNID</name>
<dbReference type="SFLD" id="SFLDG00363">
    <property type="entry name" value="AMPS_(cytGST):_Alpha-__Mu-__Pi"/>
    <property type="match status" value="2"/>
</dbReference>
<dbReference type="Pfam" id="PF14497">
    <property type="entry name" value="GST_C_3"/>
    <property type="match status" value="2"/>
</dbReference>
<evidence type="ECO:0000259" key="1">
    <source>
        <dbReference type="PROSITE" id="PS50404"/>
    </source>
</evidence>
<dbReference type="InterPro" id="IPR004045">
    <property type="entry name" value="Glutathione_S-Trfase_N"/>
</dbReference>
<feature type="domain" description="GST C-terminal" evidence="2">
    <location>
        <begin position="287"/>
        <end position="415"/>
    </location>
</feature>
<keyword evidence="4" id="KW-1185">Reference proteome</keyword>
<dbReference type="Pfam" id="PF02798">
    <property type="entry name" value="GST_N"/>
    <property type="match status" value="2"/>
</dbReference>
<feature type="domain" description="GST N-terminal" evidence="1">
    <location>
        <begin position="2"/>
        <end position="82"/>
    </location>
</feature>
<dbReference type="InterPro" id="IPR036249">
    <property type="entry name" value="Thioredoxin-like_sf"/>
</dbReference>
<evidence type="ECO:0000313" key="4">
    <source>
        <dbReference type="Proteomes" id="UP001159405"/>
    </source>
</evidence>
<dbReference type="PROSITE" id="PS50405">
    <property type="entry name" value="GST_CTER"/>
    <property type="match status" value="2"/>
</dbReference>
<dbReference type="EMBL" id="CALNXK010000100">
    <property type="protein sequence ID" value="CAH3155189.1"/>
    <property type="molecule type" value="Genomic_DNA"/>
</dbReference>
<protein>
    <recommendedName>
        <fullName evidence="5">Glutathione S-transferase</fullName>
    </recommendedName>
</protein>
<accession>A0ABN8Q1Q7</accession>
<evidence type="ECO:0000259" key="2">
    <source>
        <dbReference type="PROSITE" id="PS50405"/>
    </source>
</evidence>
<evidence type="ECO:0008006" key="5">
    <source>
        <dbReference type="Google" id="ProtNLM"/>
    </source>
</evidence>
<dbReference type="Proteomes" id="UP001159405">
    <property type="component" value="Unassembled WGS sequence"/>
</dbReference>
<dbReference type="PROSITE" id="PS50404">
    <property type="entry name" value="GST_NTER"/>
    <property type="match status" value="2"/>
</dbReference>
<proteinExistence type="predicted"/>
<dbReference type="InterPro" id="IPR040079">
    <property type="entry name" value="Glutathione_S-Trfase"/>
</dbReference>
<dbReference type="InterPro" id="IPR050213">
    <property type="entry name" value="GST_superfamily"/>
</dbReference>
<organism evidence="3 4">
    <name type="scientific">Porites lobata</name>
    <dbReference type="NCBI Taxonomy" id="104759"/>
    <lineage>
        <taxon>Eukaryota</taxon>
        <taxon>Metazoa</taxon>
        <taxon>Cnidaria</taxon>
        <taxon>Anthozoa</taxon>
        <taxon>Hexacorallia</taxon>
        <taxon>Scleractinia</taxon>
        <taxon>Fungiina</taxon>
        <taxon>Poritidae</taxon>
        <taxon>Porites</taxon>
    </lineage>
</organism>
<comment type="caution">
    <text evidence="3">The sequence shown here is derived from an EMBL/GenBank/DDBJ whole genome shotgun (WGS) entry which is preliminary data.</text>
</comment>